<dbReference type="CDD" id="cd00041">
    <property type="entry name" value="CUB"/>
    <property type="match status" value="1"/>
</dbReference>
<evidence type="ECO:0000256" key="1">
    <source>
        <dbReference type="ARBA" id="ARBA00004167"/>
    </source>
</evidence>
<dbReference type="PROSITE" id="PS00022">
    <property type="entry name" value="EGF_1"/>
    <property type="match status" value="2"/>
</dbReference>
<evidence type="ECO:0000256" key="7">
    <source>
        <dbReference type="ARBA" id="ARBA00022989"/>
    </source>
</evidence>
<comment type="caution">
    <text evidence="12">Lacks conserved residue(s) required for the propagation of feature annotation.</text>
</comment>
<evidence type="ECO:0000256" key="14">
    <source>
        <dbReference type="SAM" id="SignalP"/>
    </source>
</evidence>
<protein>
    <submittedName>
        <fullName evidence="18">CUB domain-containing protein</fullName>
    </submittedName>
</protein>
<gene>
    <name evidence="16" type="ORF">EVEC_LOCUS5587</name>
</gene>
<keyword evidence="7 13" id="KW-1133">Transmembrane helix</keyword>
<evidence type="ECO:0000256" key="12">
    <source>
        <dbReference type="PROSITE-ProRule" id="PRU00059"/>
    </source>
</evidence>
<dbReference type="InterPro" id="IPR002165">
    <property type="entry name" value="Plexin_repeat"/>
</dbReference>
<dbReference type="Gene3D" id="2.120.10.80">
    <property type="entry name" value="Kelch-type beta propeller"/>
    <property type="match status" value="2"/>
</dbReference>
<dbReference type="GO" id="GO:0016020">
    <property type="term" value="C:membrane"/>
    <property type="evidence" value="ECO:0007669"/>
    <property type="project" value="UniProtKB-SubCell"/>
</dbReference>
<dbReference type="PANTHER" id="PTHR46376">
    <property type="entry name" value="LEUCINE-ZIPPER-LIKE TRANSCRIPTIONAL REGULATOR 1"/>
    <property type="match status" value="1"/>
</dbReference>
<dbReference type="Proteomes" id="UP000274131">
    <property type="component" value="Unassembled WGS sequence"/>
</dbReference>
<feature type="domain" description="CUB" evidence="15">
    <location>
        <begin position="77"/>
        <end position="190"/>
    </location>
</feature>
<dbReference type="PROSITE" id="PS01180">
    <property type="entry name" value="CUB"/>
    <property type="match status" value="1"/>
</dbReference>
<dbReference type="InterPro" id="IPR002049">
    <property type="entry name" value="LE_dom"/>
</dbReference>
<dbReference type="WBParaSite" id="EVEC_0000597601-mRNA-1">
    <property type="protein sequence ID" value="EVEC_0000597601-mRNA-1"/>
    <property type="gene ID" value="EVEC_0000597601"/>
</dbReference>
<dbReference type="InterPro" id="IPR051568">
    <property type="entry name" value="LZTR1/Attractin"/>
</dbReference>
<keyword evidence="8 13" id="KW-0472">Membrane</keyword>
<evidence type="ECO:0000256" key="9">
    <source>
        <dbReference type="ARBA" id="ARBA00023157"/>
    </source>
</evidence>
<dbReference type="AlphaFoldDB" id="A0A158QAN2"/>
<dbReference type="SUPFAM" id="SSF49854">
    <property type="entry name" value="Spermadhesin, CUB domain"/>
    <property type="match status" value="1"/>
</dbReference>
<dbReference type="InterPro" id="IPR056863">
    <property type="entry name" value="LMN_ATRN_NET-like_EGF"/>
</dbReference>
<sequence>MEILSLALALLYLFHSSSASVHNESLNGGDAAVHMYSSYLYIFELESLQCQRIAITSPVFKEHATMVNADALQDGAANSVIIAMGALTDNSETIADGPQNYTASSRCMWIIEGKNNSGPLLFKLNQFETECSWDHVYFYDGDGVYGEQLAAFSGTQTGQEFVAKSGKALVFFFSDIAFQTAGFDISFYNGACKKNCSSHGECNDGVCRCNEGYTGEFCETPVCPQKGDNRPCGHGSCLMDNKCLCQILYHGDRCQKKSSQSVFETVLVTGKPMSGRASHASVLVNNKVWIIGGTFFSGSTHNFVAVYNTVNASWEEIRTENGPSIRYDHSLVRYKEKLLMFGGVTAENVVTNELWSLNMATLEWVNETAFTNLSSSELPIAVAGHKAHVIADEMFIFYGYNPTFGLLHKVQKYNLVNKSWQNVVDEGPPLYGRFAHSLVTYKKNGSEVILIYGGFMPSKDHGKKPSGSDSLVEYSSHISLTSGLSPVFRHSASLINRMMIVIGGNIQNEVAAHSALKCYSPVVQQYDIDCNTWSTLDSDSLVPRYGHTSVGTKDNIFAFGGFNGVMLNDVVKFTPGVCEGRKLQEECTNEVNGVRCVYQGSKCKQYYSDISYAVTFQVSTECSAGTSCSSCTAMEGCGWCIETRECIVTENLCSDKEKPVEAPKCAEITDVRPCSFARDCSSCKQLPHCRWFPIEETKWKCKEAREIILDEGERLTTNFASSRSLAVFTAAGGNVTCPAPCAAYETCDDCFKGQCMWCPTVRKCIALDTYLINFPYGQCQTWITSNTYASRRNVCQQDPSDCSKQKTCLDCLGISPGCGWCDDGSGTGIGECIPGSATGPNNASLCPDRSWFFTNCSGCQCNGHSNCTSTPPFKLLNFSDQVCVQCDHNTCGDHCQFCADGFFGDPRNGGTCESCQCNNQATSCDRETGDCYCFTKGVVEKNCSQCDGNYVGDPANDELAVDFIFTFNLDNNDPNDQYVTQINFYSVPHKRDTDVTFTISCETLKPYKAYVSVSLNSSREATKHLMANQLCDENSLRRTYSANSEPAYEFGTSANTTFLVTVQGFRTPIKIVISFSQSPPINWVLFFVIFAACFVILLVVAGLMWMIKLRIEVYRRNQRHYNEIEQWASRPFASVRLELVSPRANFVSFERNLKMATPISVEPCNNYRAGVFTLAVRLPTGGRQFTPHGTSGLAVASAMCLLTPAQLGVLQAPENKDAQHNRKTTIMRYIPFIRAS</sequence>
<dbReference type="Pfam" id="PF24973">
    <property type="entry name" value="EGF_LMN_ATRN"/>
    <property type="match status" value="1"/>
</dbReference>
<evidence type="ECO:0000256" key="6">
    <source>
        <dbReference type="ARBA" id="ARBA00022737"/>
    </source>
</evidence>
<keyword evidence="10" id="KW-0325">Glycoprotein</keyword>
<dbReference type="PROSITE" id="PS01248">
    <property type="entry name" value="EGF_LAM_1"/>
    <property type="match status" value="1"/>
</dbReference>
<dbReference type="SUPFAM" id="SSF117281">
    <property type="entry name" value="Kelch motif"/>
    <property type="match status" value="2"/>
</dbReference>
<organism evidence="18">
    <name type="scientific">Enterobius vermicularis</name>
    <name type="common">Human pinworm</name>
    <dbReference type="NCBI Taxonomy" id="51028"/>
    <lineage>
        <taxon>Eukaryota</taxon>
        <taxon>Metazoa</taxon>
        <taxon>Ecdysozoa</taxon>
        <taxon>Nematoda</taxon>
        <taxon>Chromadorea</taxon>
        <taxon>Rhabditida</taxon>
        <taxon>Spirurina</taxon>
        <taxon>Oxyuridomorpha</taxon>
        <taxon>Oxyuroidea</taxon>
        <taxon>Oxyuridae</taxon>
        <taxon>Enterobius</taxon>
    </lineage>
</organism>
<dbReference type="Gene3D" id="2.60.120.290">
    <property type="entry name" value="Spermadhesin, CUB domain"/>
    <property type="match status" value="1"/>
</dbReference>
<dbReference type="GO" id="GO:0005794">
    <property type="term" value="C:Golgi apparatus"/>
    <property type="evidence" value="ECO:0007669"/>
    <property type="project" value="TreeGrafter"/>
</dbReference>
<dbReference type="Pfam" id="PF00431">
    <property type="entry name" value="CUB"/>
    <property type="match status" value="1"/>
</dbReference>
<dbReference type="InterPro" id="IPR016201">
    <property type="entry name" value="PSI"/>
</dbReference>
<dbReference type="InterPro" id="IPR056737">
    <property type="entry name" value="Beta-prop_ATRN-MKLN-like"/>
</dbReference>
<evidence type="ECO:0000256" key="3">
    <source>
        <dbReference type="ARBA" id="ARBA00022536"/>
    </source>
</evidence>
<dbReference type="InterPro" id="IPR015915">
    <property type="entry name" value="Kelch-typ_b-propeller"/>
</dbReference>
<evidence type="ECO:0000313" key="18">
    <source>
        <dbReference type="WBParaSite" id="EVEC_0000597601-mRNA-1"/>
    </source>
</evidence>
<dbReference type="CDD" id="cd00055">
    <property type="entry name" value="EGF_Lam"/>
    <property type="match status" value="2"/>
</dbReference>
<evidence type="ECO:0000256" key="8">
    <source>
        <dbReference type="ARBA" id="ARBA00023136"/>
    </source>
</evidence>
<dbReference type="OrthoDB" id="9998912at2759"/>
<dbReference type="Pfam" id="PF24972">
    <property type="entry name" value="GBD_ATRN"/>
    <property type="match status" value="1"/>
</dbReference>
<name>A0A158QAN2_ENTVE</name>
<dbReference type="EMBL" id="UXUI01008210">
    <property type="protein sequence ID" value="VDD90836.1"/>
    <property type="molecule type" value="Genomic_DNA"/>
</dbReference>
<dbReference type="Gene3D" id="2.10.25.10">
    <property type="entry name" value="Laminin"/>
    <property type="match status" value="2"/>
</dbReference>
<dbReference type="InterPro" id="IPR000859">
    <property type="entry name" value="CUB_dom"/>
</dbReference>
<dbReference type="SUPFAM" id="SSF57196">
    <property type="entry name" value="EGF/Laminin"/>
    <property type="match status" value="1"/>
</dbReference>
<accession>A0A158QAN2</accession>
<feature type="signal peptide" evidence="14">
    <location>
        <begin position="1"/>
        <end position="19"/>
    </location>
</feature>
<evidence type="ECO:0000313" key="16">
    <source>
        <dbReference type="EMBL" id="VDD90836.1"/>
    </source>
</evidence>
<evidence type="ECO:0000313" key="17">
    <source>
        <dbReference type="Proteomes" id="UP000274131"/>
    </source>
</evidence>
<dbReference type="InterPro" id="IPR000742">
    <property type="entry name" value="EGF"/>
</dbReference>
<reference evidence="16 17" key="2">
    <citation type="submission" date="2018-10" db="EMBL/GenBank/DDBJ databases">
        <authorList>
            <consortium name="Pathogen Informatics"/>
        </authorList>
    </citation>
    <scope>NUCLEOTIDE SEQUENCE [LARGE SCALE GENOMIC DNA]</scope>
</reference>
<keyword evidence="11" id="KW-0424">Laminin EGF-like domain</keyword>
<dbReference type="PANTHER" id="PTHR46376:SF2">
    <property type="entry name" value="DISTRACTED, ISOFORM B"/>
    <property type="match status" value="1"/>
</dbReference>
<evidence type="ECO:0000256" key="4">
    <source>
        <dbReference type="ARBA" id="ARBA00022692"/>
    </source>
</evidence>
<keyword evidence="6" id="KW-0677">Repeat</keyword>
<keyword evidence="5 14" id="KW-0732">Signal</keyword>
<evidence type="ECO:0000256" key="13">
    <source>
        <dbReference type="SAM" id="Phobius"/>
    </source>
</evidence>
<keyword evidence="2" id="KW-0880">Kelch repeat</keyword>
<proteinExistence type="predicted"/>
<feature type="chain" id="PRO_5043135285" evidence="14">
    <location>
        <begin position="20"/>
        <end position="1236"/>
    </location>
</feature>
<dbReference type="SMART" id="SM00180">
    <property type="entry name" value="EGF_Lam"/>
    <property type="match status" value="2"/>
</dbReference>
<evidence type="ECO:0000259" key="15">
    <source>
        <dbReference type="PROSITE" id="PS01180"/>
    </source>
</evidence>
<reference evidence="18" key="1">
    <citation type="submission" date="2016-04" db="UniProtKB">
        <authorList>
            <consortium name="WormBaseParasite"/>
        </authorList>
    </citation>
    <scope>IDENTIFICATION</scope>
</reference>
<keyword evidence="4 13" id="KW-0812">Transmembrane</keyword>
<keyword evidence="3" id="KW-0245">EGF-like domain</keyword>
<dbReference type="Pfam" id="PF24981">
    <property type="entry name" value="Beta-prop_ATRN-LZTR1"/>
    <property type="match status" value="1"/>
</dbReference>
<dbReference type="Pfam" id="PF23106">
    <property type="entry name" value="EGF_Teneurin"/>
    <property type="match status" value="1"/>
</dbReference>
<dbReference type="Pfam" id="PF00053">
    <property type="entry name" value="EGF_laminin"/>
    <property type="match status" value="1"/>
</dbReference>
<evidence type="ECO:0000256" key="11">
    <source>
        <dbReference type="ARBA" id="ARBA00023292"/>
    </source>
</evidence>
<comment type="subcellular location">
    <subcellularLocation>
        <location evidence="1">Membrane</location>
        <topology evidence="1">Single-pass membrane protein</topology>
    </subcellularLocation>
</comment>
<evidence type="ECO:0000256" key="5">
    <source>
        <dbReference type="ARBA" id="ARBA00022729"/>
    </source>
</evidence>
<dbReference type="InterPro" id="IPR035914">
    <property type="entry name" value="Sperma_CUB_dom_sf"/>
</dbReference>
<evidence type="ECO:0000256" key="2">
    <source>
        <dbReference type="ARBA" id="ARBA00022441"/>
    </source>
</evidence>
<dbReference type="InterPro" id="IPR056732">
    <property type="entry name" value="GBD_ATRN"/>
</dbReference>
<keyword evidence="9" id="KW-1015">Disulfide bond</keyword>
<dbReference type="SMART" id="SM00042">
    <property type="entry name" value="CUB"/>
    <property type="match status" value="1"/>
</dbReference>
<dbReference type="STRING" id="51028.A0A158QAN2"/>
<dbReference type="SMART" id="SM00181">
    <property type="entry name" value="EGF"/>
    <property type="match status" value="3"/>
</dbReference>
<keyword evidence="17" id="KW-1185">Reference proteome</keyword>
<dbReference type="PROSITE" id="PS01186">
    <property type="entry name" value="EGF_2"/>
    <property type="match status" value="1"/>
</dbReference>
<feature type="transmembrane region" description="Helical" evidence="13">
    <location>
        <begin position="1083"/>
        <end position="1107"/>
    </location>
</feature>
<dbReference type="SMART" id="SM00423">
    <property type="entry name" value="PSI"/>
    <property type="match status" value="3"/>
</dbReference>
<dbReference type="Pfam" id="PF01437">
    <property type="entry name" value="PSI"/>
    <property type="match status" value="1"/>
</dbReference>
<evidence type="ECO:0000256" key="10">
    <source>
        <dbReference type="ARBA" id="ARBA00023180"/>
    </source>
</evidence>